<dbReference type="EMBL" id="JANHOG010001545">
    <property type="protein sequence ID" value="KAJ3535327.1"/>
    <property type="molecule type" value="Genomic_DNA"/>
</dbReference>
<gene>
    <name evidence="1" type="ORF">NM688_g6994</name>
</gene>
<organism evidence="1 2">
    <name type="scientific">Phlebia brevispora</name>
    <dbReference type="NCBI Taxonomy" id="194682"/>
    <lineage>
        <taxon>Eukaryota</taxon>
        <taxon>Fungi</taxon>
        <taxon>Dikarya</taxon>
        <taxon>Basidiomycota</taxon>
        <taxon>Agaricomycotina</taxon>
        <taxon>Agaricomycetes</taxon>
        <taxon>Polyporales</taxon>
        <taxon>Meruliaceae</taxon>
        <taxon>Phlebia</taxon>
    </lineage>
</organism>
<name>A0ACC1SA93_9APHY</name>
<accession>A0ACC1SA93</accession>
<reference evidence="1" key="1">
    <citation type="submission" date="2022-07" db="EMBL/GenBank/DDBJ databases">
        <title>Genome Sequence of Phlebia brevispora.</title>
        <authorList>
            <person name="Buettner E."/>
        </authorList>
    </citation>
    <scope>NUCLEOTIDE SEQUENCE</scope>
    <source>
        <strain evidence="1">MPL23</strain>
    </source>
</reference>
<proteinExistence type="predicted"/>
<keyword evidence="2" id="KW-1185">Reference proteome</keyword>
<sequence>MPEEKKTRPRRGRQPKAAAASTSRQRSIKEMFGGTDSQDTDAPAAQGQDVVEVEDAPSVASGELPLEVKAAVPLADVPSEHTETERPAPKELYPIFRKSVEAGPLPPSSPPSSEPEIIHITDDESKLSIPSRPPKPLHPFFSRNANAPAPLSQPPVAQDVQDFVEGSSRDAPIVIGSSPVLQTKVLPKSTKPPKIVHPFFSKPTRTEQHKSTVPQNASVPAYPDRESQHVVASHTHLPALHEVFPRRAPNLQVGACAEDETGSDSLSKWLEGQYSNSTSSHTLSLSASKAEVHTRSTYIDTIPRVQQALPPILRLLQYASAPTWEEGLSIPQQDQWTDRWRPTCAEEVLGNKQHAIYLKDWMDTLRLQHELPLNPVEADTNSKGTKKRKRVKSKKRDIVRHVKKRRRDDYDDDLLAPSDFTESEAEDTPTLASSDVDDFAFCRKMVDRMSATSVPATQDSLRSSPTNDILSDGSEAAFPAIEKAPRFGRQIRNTILLVGPSGSGKTATVYACAKELAWDVFEVYPGIGERSGAELHKLIGDVGKNHIVKVHQSPKKGNPKATFFQPGRGKTKVARRIESDDEMDDIDIISVSPADDAPPAVAEPAEPRVNQSVVLVEEVDILYQTDTNFWPALINIIKECKRPVILTCNGETIFCYSYHLDLTAHPADISRVPCLDLPLQTTLRFAPCPSPLAGSYLQALCLAQGVEVKRQGLIRLYEGEDAQDGPHQPDLRQTIMQLQFLVANVKTHATPSMPDTLLTLSPSEPPIQEIPTDSNGSPPLGGSTASIATDQNKETAILLARMSRVWDSISFADAYLCRENSAHLRDVFSDESGPSPDDLLGYKVLHAQVNTDSCPVSVFYQQDKHIHEEVLALTKQAASERFAEDIPTSKSTKSLDTDRRSYHALVGPVLRNPVSEAPTRPWRASISEEALYLDYAPWIRYIVAADDTLESLSQPSSQGRRSTRNSQRTSQGRWLKLDFDQRRTLSETSLHLE</sequence>
<evidence type="ECO:0000313" key="1">
    <source>
        <dbReference type="EMBL" id="KAJ3535327.1"/>
    </source>
</evidence>
<protein>
    <submittedName>
        <fullName evidence="1">Uncharacterized protein</fullName>
    </submittedName>
</protein>
<dbReference type="Proteomes" id="UP001148662">
    <property type="component" value="Unassembled WGS sequence"/>
</dbReference>
<evidence type="ECO:0000313" key="2">
    <source>
        <dbReference type="Proteomes" id="UP001148662"/>
    </source>
</evidence>
<comment type="caution">
    <text evidence="1">The sequence shown here is derived from an EMBL/GenBank/DDBJ whole genome shotgun (WGS) entry which is preliminary data.</text>
</comment>